<dbReference type="InterPro" id="IPR013780">
    <property type="entry name" value="Glyco_hydro_b"/>
</dbReference>
<dbReference type="PROSITE" id="PS51257">
    <property type="entry name" value="PROKAR_LIPOPROTEIN"/>
    <property type="match status" value="1"/>
</dbReference>
<keyword evidence="1" id="KW-0732">Signal</keyword>
<name>A0A3N4MPL0_9BACT</name>
<dbReference type="InterPro" id="IPR017853">
    <property type="entry name" value="GH"/>
</dbReference>
<feature type="domain" description="Alpha-L-arabinofuranosidase 1 catalytic" evidence="2">
    <location>
        <begin position="122"/>
        <end position="286"/>
    </location>
</feature>
<dbReference type="Gene3D" id="3.20.20.80">
    <property type="entry name" value="Glycosidases"/>
    <property type="match status" value="1"/>
</dbReference>
<proteinExistence type="predicted"/>
<dbReference type="AlphaFoldDB" id="A0A3N4MPL0"/>
<gene>
    <name evidence="3" type="ORF">EG028_07720</name>
</gene>
<dbReference type="GO" id="GO:0000272">
    <property type="term" value="P:polysaccharide catabolic process"/>
    <property type="evidence" value="ECO:0007669"/>
    <property type="project" value="TreeGrafter"/>
</dbReference>
<feature type="chain" id="PRO_5018231197" evidence="1">
    <location>
        <begin position="20"/>
        <end position="582"/>
    </location>
</feature>
<dbReference type="Pfam" id="PF22848">
    <property type="entry name" value="ASD1_dom"/>
    <property type="match status" value="1"/>
</dbReference>
<evidence type="ECO:0000313" key="4">
    <source>
        <dbReference type="Proteomes" id="UP000279089"/>
    </source>
</evidence>
<keyword evidence="4" id="KW-1185">Reference proteome</keyword>
<sequence length="582" mass="62393">MKIARGIWLLSLVCTTAGACNKKNGGGNYNGGEQGADTSGTVIVTPADPATAGTIGFFMDGWMQRRFAAPAFTEKAPPSAAGYTVTVDASTVLTKISPVLFGNNTNIWMSQVVNQPKLINHLSKLQPGILRFPGGNNSSVYFWNKAPGQAPADAPAKLTDANGALIDAGYWFGGNTDDWTLSVDNYYRMLQLTGNEGIITVNYGYARYGTGADPVAAAAHLAADWVRADKGRTRYWEVGNESNGVWQAGYRIDPAQNKDGQPGIITGELYGKHFKVFADSMRKAAAENGKPIFIGAQLLEHEPANWATPTDREWNTGVLKQAGLPADYYIIHSYYTPFNTNSNPPEVLASAEAVTKAMADHITAATSAAGAPVKPLALTEWNIFAVGSQQMVSQVAGMHAVMVIGELMRNRYGLACRWDLANGWENGNDHGLFSQGEAASGEQKWDPRPAFYYLYYFRHCLGDRFINAEVSGSNSGINAYASTFSSGEAGVTLVNRSSSARDVQLAFKNFRPGSRYYWYVLTGGEGVSSFSRKVFVNGSGPTGQAGGPADYATLKAFSATAAQGVKVSLPPMSVVCMVIEAD</sequence>
<dbReference type="InterPro" id="IPR055235">
    <property type="entry name" value="ASD1_cat"/>
</dbReference>
<dbReference type="SUPFAM" id="SSF51445">
    <property type="entry name" value="(Trans)glycosidases"/>
    <property type="match status" value="1"/>
</dbReference>
<dbReference type="PANTHER" id="PTHR43576:SF3">
    <property type="entry name" value="ALPHA-L-ARABINOFURANOSIDASE C"/>
    <property type="match status" value="1"/>
</dbReference>
<reference evidence="4" key="1">
    <citation type="submission" date="2018-11" db="EMBL/GenBank/DDBJ databases">
        <title>Chitinophaga lutea sp.nov., isolate from arsenic contaminated soil.</title>
        <authorList>
            <person name="Zong Y."/>
        </authorList>
    </citation>
    <scope>NUCLEOTIDE SEQUENCE [LARGE SCALE GENOMIC DNA]</scope>
    <source>
        <strain evidence="4">YLT18</strain>
    </source>
</reference>
<dbReference type="EMBL" id="RMBX01000003">
    <property type="protein sequence ID" value="RPD42030.1"/>
    <property type="molecule type" value="Genomic_DNA"/>
</dbReference>
<dbReference type="Gene3D" id="2.60.40.1180">
    <property type="entry name" value="Golgi alpha-mannosidase II"/>
    <property type="match status" value="1"/>
</dbReference>
<dbReference type="OrthoDB" id="9758333at2"/>
<evidence type="ECO:0000313" key="3">
    <source>
        <dbReference type="EMBL" id="RPD42030.1"/>
    </source>
</evidence>
<dbReference type="RefSeq" id="WP_120515005.1">
    <property type="nucleotide sequence ID" value="NZ_QXZY01000002.1"/>
</dbReference>
<organism evidence="3 4">
    <name type="scientific">Chitinophaga barathri</name>
    <dbReference type="NCBI Taxonomy" id="1647451"/>
    <lineage>
        <taxon>Bacteria</taxon>
        <taxon>Pseudomonadati</taxon>
        <taxon>Bacteroidota</taxon>
        <taxon>Chitinophagia</taxon>
        <taxon>Chitinophagales</taxon>
        <taxon>Chitinophagaceae</taxon>
        <taxon>Chitinophaga</taxon>
    </lineage>
</organism>
<evidence type="ECO:0000259" key="2">
    <source>
        <dbReference type="Pfam" id="PF22848"/>
    </source>
</evidence>
<dbReference type="Proteomes" id="UP000279089">
    <property type="component" value="Unassembled WGS sequence"/>
</dbReference>
<dbReference type="PANTHER" id="PTHR43576">
    <property type="entry name" value="ALPHA-L-ARABINOFURANOSIDASE C-RELATED"/>
    <property type="match status" value="1"/>
</dbReference>
<protein>
    <submittedName>
        <fullName evidence="3">Alpha-L-arabinofuranosidase</fullName>
    </submittedName>
</protein>
<feature type="signal peptide" evidence="1">
    <location>
        <begin position="1"/>
        <end position="19"/>
    </location>
</feature>
<evidence type="ECO:0000256" key="1">
    <source>
        <dbReference type="SAM" id="SignalP"/>
    </source>
</evidence>
<comment type="caution">
    <text evidence="3">The sequence shown here is derived from an EMBL/GenBank/DDBJ whole genome shotgun (WGS) entry which is preliminary data.</text>
</comment>
<accession>A0A3N4MPL0</accession>